<reference evidence="2 3" key="1">
    <citation type="submission" date="2017-07" db="EMBL/GenBank/DDBJ databases">
        <title>Amycolatopsis antarcticus sp. nov., isolated from the surface of an Antarcticus brown macroalga.</title>
        <authorList>
            <person name="Wang J."/>
            <person name="Leiva S."/>
            <person name="Huang J."/>
            <person name="Huang Y."/>
        </authorList>
    </citation>
    <scope>NUCLEOTIDE SEQUENCE [LARGE SCALE GENOMIC DNA]</scope>
    <source>
        <strain evidence="2 3">AU-G6</strain>
    </source>
</reference>
<evidence type="ECO:0000256" key="1">
    <source>
        <dbReference type="SAM" id="MobiDB-lite"/>
    </source>
</evidence>
<gene>
    <name evidence="2" type="ORF">CFN78_00215</name>
</gene>
<feature type="region of interest" description="Disordered" evidence="1">
    <location>
        <begin position="109"/>
        <end position="164"/>
    </location>
</feature>
<sequence length="164" mass="18178">MPLPSLGRLSTRTNLKAVASGKHRNVAAAKVEDEPVEDHELTSYLAALAPDADPESTGSGRRFGEAQVYQLRLSQIAGEQLKEIAAERDSSPHAIAQEWILERLSWEGQAASAQEQQRRQAAQRPAWPTEAPPASPRAVPAEESTDQHFFDQRWDRRPAAHGRR</sequence>
<feature type="compositionally biased region" description="Low complexity" evidence="1">
    <location>
        <begin position="109"/>
        <end position="126"/>
    </location>
</feature>
<evidence type="ECO:0000313" key="2">
    <source>
        <dbReference type="EMBL" id="OZM74709.1"/>
    </source>
</evidence>
<feature type="compositionally biased region" description="Basic and acidic residues" evidence="1">
    <location>
        <begin position="145"/>
        <end position="158"/>
    </location>
</feature>
<name>A0A263D935_9PSEU</name>
<protein>
    <submittedName>
        <fullName evidence="2">Uncharacterized protein</fullName>
    </submittedName>
</protein>
<dbReference type="OrthoDB" id="5184166at2"/>
<dbReference type="EMBL" id="NKYE01000001">
    <property type="protein sequence ID" value="OZM74709.1"/>
    <property type="molecule type" value="Genomic_DNA"/>
</dbReference>
<keyword evidence="3" id="KW-1185">Reference proteome</keyword>
<dbReference type="RefSeq" id="WP_094860495.1">
    <property type="nucleotide sequence ID" value="NZ_NKYE01000001.1"/>
</dbReference>
<dbReference type="AlphaFoldDB" id="A0A263D935"/>
<organism evidence="2 3">
    <name type="scientific">Amycolatopsis antarctica</name>
    <dbReference type="NCBI Taxonomy" id="1854586"/>
    <lineage>
        <taxon>Bacteria</taxon>
        <taxon>Bacillati</taxon>
        <taxon>Actinomycetota</taxon>
        <taxon>Actinomycetes</taxon>
        <taxon>Pseudonocardiales</taxon>
        <taxon>Pseudonocardiaceae</taxon>
        <taxon>Amycolatopsis</taxon>
    </lineage>
</organism>
<accession>A0A263D935</accession>
<proteinExistence type="predicted"/>
<dbReference type="Proteomes" id="UP000242444">
    <property type="component" value="Unassembled WGS sequence"/>
</dbReference>
<evidence type="ECO:0000313" key="3">
    <source>
        <dbReference type="Proteomes" id="UP000242444"/>
    </source>
</evidence>
<dbReference type="InParanoid" id="A0A263D935"/>
<comment type="caution">
    <text evidence="2">The sequence shown here is derived from an EMBL/GenBank/DDBJ whole genome shotgun (WGS) entry which is preliminary data.</text>
</comment>